<gene>
    <name evidence="11" type="ordered locus">TSIB_1011</name>
</gene>
<sequence>MSDEIFQKETIKQILGHYKKIWAIGHAQSVLGWDMEVNMPKMGITERSVARGELSVLSQSLTLDPKFLELVEKAAALEDLNEYEKGVVRVLQRDIKIAKAFPPEFVRELSEVRSKATMAWAEAKEKDNFRKFEPWLDRIIELSKKAAEYLEYEEYPYDALLDLYEEGLRTRYLEPIFSKLEKDLKPILDKILEEGKVPKEHPLETEKYDTESMKEVNLKILELLGYPLGVKGRLDISPHPFTTEFGIHDVRITTRYEGFDFRRTLLAVVHEFGHALYELQIDEKLMFSPIAGGVSLGVHESQSRFWENIIGRSREFVELIYPVLKEKLPFMNKYSAEDLYTYFNMVRPDYIRVEADEVTYNMHILLRYKLEKMMVNESVKAKDLPELWNEEMERLLGIRPKNYKEGILQDIHWAHATVGYFPTYSLGTLLATQIKSYISKDMPDFYEKIARGEFGPIREWLREKVHKYGSTYPPTELLERSFGESVNPEYFIKYLKEKYLD</sequence>
<dbReference type="eggNOG" id="arCOG04247">
    <property type="taxonomic scope" value="Archaea"/>
</dbReference>
<evidence type="ECO:0000256" key="6">
    <source>
        <dbReference type="ARBA" id="ARBA00052755"/>
    </source>
</evidence>
<dbReference type="MEROPS" id="M32.002"/>
<keyword evidence="2 8" id="KW-0645">Protease</keyword>
<evidence type="ECO:0000256" key="7">
    <source>
        <dbReference type="ARBA" id="ARBA00061580"/>
    </source>
</evidence>
<evidence type="ECO:0000256" key="4">
    <source>
        <dbReference type="ARBA" id="ARBA00022801"/>
    </source>
</evidence>
<dbReference type="InterPro" id="IPR001333">
    <property type="entry name" value="Peptidase_M32_Taq"/>
</dbReference>
<evidence type="ECO:0000256" key="5">
    <source>
        <dbReference type="ARBA" id="ARBA00023049"/>
    </source>
</evidence>
<dbReference type="OrthoDB" id="7244at2157"/>
<protein>
    <recommendedName>
        <fullName evidence="8">Metal-dependent carboxypeptidase</fullName>
        <ecNumber evidence="8">3.4.17.19</ecNumber>
    </recommendedName>
</protein>
<dbReference type="FunFam" id="1.10.1370.30:FF:000003">
    <property type="entry name" value="Thermostable carboxypeptidase 1"/>
    <property type="match status" value="1"/>
</dbReference>
<evidence type="ECO:0000256" key="2">
    <source>
        <dbReference type="ARBA" id="ARBA00022670"/>
    </source>
</evidence>
<comment type="catalytic activity">
    <reaction evidence="6 8">
        <text>Release of a C-terminal amino acid with broad specificity, except for -Pro.</text>
        <dbReference type="EC" id="3.4.17.19"/>
    </reaction>
</comment>
<comment type="function">
    <text evidence="8">Broad specificity carboxypetidase that releases amino acids sequentially from the C-terminus, including neutral, aromatic, polar and basic residues.</text>
</comment>
<keyword evidence="5 8" id="KW-0482">Metalloprotease</keyword>
<comment type="cofactor">
    <cofactor evidence="9">
        <name>Zn(2+)</name>
        <dbReference type="ChEBI" id="CHEBI:29105"/>
    </cofactor>
    <text evidence="9">Binds 1 zinc ion per subunit.</text>
</comment>
<keyword evidence="12" id="KW-1185">Reference proteome</keyword>
<evidence type="ECO:0000313" key="12">
    <source>
        <dbReference type="Proteomes" id="UP000009079"/>
    </source>
</evidence>
<evidence type="ECO:0000256" key="10">
    <source>
        <dbReference type="PIRSR" id="PIRSR006615-2"/>
    </source>
</evidence>
<dbReference type="PRINTS" id="PR00998">
    <property type="entry name" value="CRBOXYPTASET"/>
</dbReference>
<dbReference type="RefSeq" id="WP_015849286.1">
    <property type="nucleotide sequence ID" value="NC_012883.1"/>
</dbReference>
<keyword evidence="1 8" id="KW-0121">Carboxypeptidase</keyword>
<dbReference type="GO" id="GO:0006508">
    <property type="term" value="P:proteolysis"/>
    <property type="evidence" value="ECO:0007669"/>
    <property type="project" value="UniProtKB-UniRule"/>
</dbReference>
<evidence type="ECO:0000313" key="11">
    <source>
        <dbReference type="EMBL" id="ACS90067.1"/>
    </source>
</evidence>
<dbReference type="HOGENOM" id="CLU_032916_1_1_2"/>
<dbReference type="Pfam" id="PF02074">
    <property type="entry name" value="Peptidase_M32"/>
    <property type="match status" value="1"/>
</dbReference>
<dbReference type="PIRSF" id="PIRSF006615">
    <property type="entry name" value="Zn_crbxpep_Taq"/>
    <property type="match status" value="1"/>
</dbReference>
<keyword evidence="9" id="KW-0862">Zinc</keyword>
<organism evidence="11 12">
    <name type="scientific">Thermococcus sibiricus (strain DSM 12597 / MM 739)</name>
    <dbReference type="NCBI Taxonomy" id="604354"/>
    <lineage>
        <taxon>Archaea</taxon>
        <taxon>Methanobacteriati</taxon>
        <taxon>Methanobacteriota</taxon>
        <taxon>Thermococci</taxon>
        <taxon>Thermococcales</taxon>
        <taxon>Thermococcaceae</taxon>
        <taxon>Thermococcus</taxon>
    </lineage>
</organism>
<dbReference type="EMBL" id="CP001463">
    <property type="protein sequence ID" value="ACS90067.1"/>
    <property type="molecule type" value="Genomic_DNA"/>
</dbReference>
<name>C6A372_THESM</name>
<dbReference type="GO" id="GO:0046914">
    <property type="term" value="F:transition metal ion binding"/>
    <property type="evidence" value="ECO:0007669"/>
    <property type="project" value="UniProtKB-ARBA"/>
</dbReference>
<dbReference type="KEGG" id="tsi:TSIB_1011"/>
<evidence type="ECO:0000256" key="9">
    <source>
        <dbReference type="PIRSR" id="PIRSR006615-1"/>
    </source>
</evidence>
<dbReference type="EC" id="3.4.17.19" evidence="8"/>
<keyword evidence="3 8" id="KW-0479">Metal-binding</keyword>
<dbReference type="Gene3D" id="1.10.1370.30">
    <property type="match status" value="1"/>
</dbReference>
<dbReference type="GeneID" id="8096007"/>
<evidence type="ECO:0000256" key="1">
    <source>
        <dbReference type="ARBA" id="ARBA00022645"/>
    </source>
</evidence>
<feature type="binding site" evidence="9">
    <location>
        <position position="274"/>
    </location>
    <ligand>
        <name>Zn(2+)</name>
        <dbReference type="ChEBI" id="CHEBI:29105"/>
        <note>catalytic</note>
    </ligand>
</feature>
<dbReference type="SUPFAM" id="SSF55486">
    <property type="entry name" value="Metalloproteases ('zincins'), catalytic domain"/>
    <property type="match status" value="1"/>
</dbReference>
<evidence type="ECO:0000256" key="3">
    <source>
        <dbReference type="ARBA" id="ARBA00022723"/>
    </source>
</evidence>
<keyword evidence="4 8" id="KW-0378">Hydrolase</keyword>
<proteinExistence type="inferred from homology"/>
<dbReference type="PROSITE" id="PS52034">
    <property type="entry name" value="PEPTIDASE_M32"/>
    <property type="match status" value="1"/>
</dbReference>
<dbReference type="Proteomes" id="UP000009079">
    <property type="component" value="Chromosome"/>
</dbReference>
<accession>C6A372</accession>
<feature type="active site" description="Proton donor/acceptor" evidence="10">
    <location>
        <position position="271"/>
    </location>
</feature>
<dbReference type="PANTHER" id="PTHR34217:SF1">
    <property type="entry name" value="CARBOXYPEPTIDASE 1"/>
    <property type="match status" value="1"/>
</dbReference>
<dbReference type="AlphaFoldDB" id="C6A372"/>
<dbReference type="GO" id="GO:0004181">
    <property type="term" value="F:metallocarboxypeptidase activity"/>
    <property type="evidence" value="ECO:0007669"/>
    <property type="project" value="UniProtKB-UniRule"/>
</dbReference>
<comment type="similarity">
    <text evidence="7 8">Belongs to the peptidase M32 family.</text>
</comment>
<feature type="binding site" evidence="9">
    <location>
        <position position="270"/>
    </location>
    <ligand>
        <name>Zn(2+)</name>
        <dbReference type="ChEBI" id="CHEBI:29105"/>
        <note>catalytic</note>
    </ligand>
</feature>
<dbReference type="CDD" id="cd06460">
    <property type="entry name" value="M32_Taq"/>
    <property type="match status" value="1"/>
</dbReference>
<dbReference type="PANTHER" id="PTHR34217">
    <property type="entry name" value="METAL-DEPENDENT CARBOXYPEPTIDASE"/>
    <property type="match status" value="1"/>
</dbReference>
<reference evidence="11 12" key="1">
    <citation type="journal article" date="2009" name="Appl. Environ. Microbiol.">
        <title>Metabolic versatility and indigenous origin of the archaeon Thermococcus sibiricus, isolated from a siberian oil reservoir, as revealed by genome analysis.</title>
        <authorList>
            <person name="Mardanov A.V."/>
            <person name="Ravin N.V."/>
            <person name="Svetlitchnyi V.A."/>
            <person name="Beletsky A.V."/>
            <person name="Miroshnichenko M.L."/>
            <person name="Bonch-Osmolovskaya E.A."/>
            <person name="Skryabin K.G."/>
        </authorList>
    </citation>
    <scope>NUCLEOTIDE SEQUENCE [LARGE SCALE GENOMIC DNA]</scope>
    <source>
        <strain evidence="12">DSM 12597 / MM 739</strain>
    </source>
</reference>
<evidence type="ECO:0000256" key="8">
    <source>
        <dbReference type="PIRNR" id="PIRNR006615"/>
    </source>
</evidence>
<feature type="binding site" evidence="9">
    <location>
        <position position="300"/>
    </location>
    <ligand>
        <name>Zn(2+)</name>
        <dbReference type="ChEBI" id="CHEBI:29105"/>
        <note>catalytic</note>
    </ligand>
</feature>